<dbReference type="InterPro" id="IPR011042">
    <property type="entry name" value="6-blade_b-propeller_TolB-like"/>
</dbReference>
<keyword evidence="4" id="KW-1185">Reference proteome</keyword>
<name>A0A6L9XTA0_9MICO</name>
<dbReference type="PANTHER" id="PTHR19328">
    <property type="entry name" value="HEDGEHOG-INTERACTING PROTEIN"/>
    <property type="match status" value="1"/>
</dbReference>
<proteinExistence type="predicted"/>
<dbReference type="Pfam" id="PF07995">
    <property type="entry name" value="GSDH"/>
    <property type="match status" value="1"/>
</dbReference>
<feature type="domain" description="Glucose/Sorbosone dehydrogenase" evidence="2">
    <location>
        <begin position="126"/>
        <end position="424"/>
    </location>
</feature>
<evidence type="ECO:0000259" key="2">
    <source>
        <dbReference type="Pfam" id="PF07995"/>
    </source>
</evidence>
<dbReference type="EMBL" id="JAAGWY010000001">
    <property type="protein sequence ID" value="NEN04517.1"/>
    <property type="molecule type" value="Genomic_DNA"/>
</dbReference>
<dbReference type="InterPro" id="IPR011041">
    <property type="entry name" value="Quinoprot_gluc/sorb_DH_b-prop"/>
</dbReference>
<dbReference type="Proteomes" id="UP000474967">
    <property type="component" value="Unassembled WGS sequence"/>
</dbReference>
<comment type="caution">
    <text evidence="3">The sequence shown here is derived from an EMBL/GenBank/DDBJ whole genome shotgun (WGS) entry which is preliminary data.</text>
</comment>
<protein>
    <submittedName>
        <fullName evidence="3">PQQ-dependent sugar dehydrogenase</fullName>
    </submittedName>
</protein>
<sequence>MRHAPNDSPRSLLRSIVRFTNPIVAVVRPRGIAPCRGKAADWEGHGVDTVSPTGRDRTPKRAGARVVAVVSVAALLAGCTSLFPQPTVTVTSTAAPSPSGTGTPTTTPDHTIPWRPNTTSVLETGLQVPWSVVPLPSGSALISERDSATILERLPQGGLRTVGTVPGVAAAGEGGLLGLAVPIQPATAFSWLYVYLTTDTDNRVIRMPLNGVSGRYSLGEAQNVITGIPKAGNHDGGRLAFGPDGMLYITTGDAGNGANAQNLSSLGGKILRITPDGDIPADNPFPGSPVWSYGHRNVQGLAWDSHGTMWASEFGANTWDELNIITPGDDYGWPVVEGIAHDSRFTDPVYQWRTDQASPSGIAIVGDTIFMAALRGERLWTIWSTDGHAPVTVAPFFAGTFGRLRAVVPSGSGLWMLTNNTDGRGTPRAGDDKLIAVTLVPTGGNK</sequence>
<feature type="region of interest" description="Disordered" evidence="1">
    <location>
        <begin position="90"/>
        <end position="113"/>
    </location>
</feature>
<evidence type="ECO:0000313" key="4">
    <source>
        <dbReference type="Proteomes" id="UP000474967"/>
    </source>
</evidence>
<dbReference type="AlphaFoldDB" id="A0A6L9XTA0"/>
<reference evidence="3 4" key="1">
    <citation type="journal article" date="2014" name="J. Microbiol.">
        <title>Diaminobutyricibacter tongyongensis gen. nov., sp. nov. and Homoserinibacter gongjuensis gen. nov., sp. nov. belong to the family Microbacteriaceae.</title>
        <authorList>
            <person name="Kim S.J."/>
            <person name="Ahn J.H."/>
            <person name="Weon H.Y."/>
            <person name="Hamada M."/>
            <person name="Suzuki K."/>
            <person name="Kwon S.W."/>
        </authorList>
    </citation>
    <scope>NUCLEOTIDE SEQUENCE [LARGE SCALE GENOMIC DNA]</scope>
    <source>
        <strain evidence="3 4">NBRC 108724</strain>
    </source>
</reference>
<dbReference type="Gene3D" id="2.120.10.30">
    <property type="entry name" value="TolB, C-terminal domain"/>
    <property type="match status" value="1"/>
</dbReference>
<evidence type="ECO:0000256" key="1">
    <source>
        <dbReference type="SAM" id="MobiDB-lite"/>
    </source>
</evidence>
<dbReference type="InterPro" id="IPR012938">
    <property type="entry name" value="Glc/Sorbosone_DH"/>
</dbReference>
<accession>A0A6L9XTA0</accession>
<gene>
    <name evidence="3" type="ORF">G3T36_01400</name>
</gene>
<organism evidence="3 4">
    <name type="scientific">Leifsonia tongyongensis</name>
    <dbReference type="NCBI Taxonomy" id="1268043"/>
    <lineage>
        <taxon>Bacteria</taxon>
        <taxon>Bacillati</taxon>
        <taxon>Actinomycetota</taxon>
        <taxon>Actinomycetes</taxon>
        <taxon>Micrococcales</taxon>
        <taxon>Microbacteriaceae</taxon>
        <taxon>Leifsonia</taxon>
    </lineage>
</organism>
<feature type="compositionally biased region" description="Low complexity" evidence="1">
    <location>
        <begin position="90"/>
        <end position="108"/>
    </location>
</feature>
<dbReference type="PANTHER" id="PTHR19328:SF13">
    <property type="entry name" value="HIPL1 PROTEIN"/>
    <property type="match status" value="1"/>
</dbReference>
<evidence type="ECO:0000313" key="3">
    <source>
        <dbReference type="EMBL" id="NEN04517.1"/>
    </source>
</evidence>
<dbReference type="SUPFAM" id="SSF50952">
    <property type="entry name" value="Soluble quinoprotein glucose dehydrogenase"/>
    <property type="match status" value="1"/>
</dbReference>